<sequence>RPITIFVDNDCSLNGISEALATKLNLTIHEDQHNMMTLISVSAKVFSNQDEQWKCLHAFQVFQFCQDRS</sequence>
<dbReference type="AlphaFoldDB" id="A0AAV2YWT8"/>
<dbReference type="Proteomes" id="UP001146120">
    <property type="component" value="Unassembled WGS sequence"/>
</dbReference>
<organism evidence="1 2">
    <name type="scientific">Lagenidium giganteum</name>
    <dbReference type="NCBI Taxonomy" id="4803"/>
    <lineage>
        <taxon>Eukaryota</taxon>
        <taxon>Sar</taxon>
        <taxon>Stramenopiles</taxon>
        <taxon>Oomycota</taxon>
        <taxon>Peronosporomycetes</taxon>
        <taxon>Pythiales</taxon>
        <taxon>Pythiaceae</taxon>
    </lineage>
</organism>
<feature type="non-terminal residue" evidence="1">
    <location>
        <position position="1"/>
    </location>
</feature>
<evidence type="ECO:0000313" key="1">
    <source>
        <dbReference type="EMBL" id="DAZ98625.1"/>
    </source>
</evidence>
<evidence type="ECO:0008006" key="3">
    <source>
        <dbReference type="Google" id="ProtNLM"/>
    </source>
</evidence>
<accession>A0AAV2YWT8</accession>
<evidence type="ECO:0000313" key="2">
    <source>
        <dbReference type="Proteomes" id="UP001146120"/>
    </source>
</evidence>
<reference evidence="1" key="2">
    <citation type="journal article" date="2023" name="Microbiol Resour">
        <title>Decontamination and Annotation of the Draft Genome Sequence of the Oomycete Lagenidium giganteum ARSEF 373.</title>
        <authorList>
            <person name="Morgan W.R."/>
            <person name="Tartar A."/>
        </authorList>
    </citation>
    <scope>NUCLEOTIDE SEQUENCE</scope>
    <source>
        <strain evidence="1">ARSEF 373</strain>
    </source>
</reference>
<protein>
    <recommendedName>
        <fullName evidence="3">Chitin synthase</fullName>
    </recommendedName>
</protein>
<gene>
    <name evidence="1" type="ORF">N0F65_000820</name>
</gene>
<proteinExistence type="predicted"/>
<name>A0AAV2YWT8_9STRA</name>
<comment type="caution">
    <text evidence="1">The sequence shown here is derived from an EMBL/GenBank/DDBJ whole genome shotgun (WGS) entry which is preliminary data.</text>
</comment>
<dbReference type="EMBL" id="DAKRPA010000101">
    <property type="protein sequence ID" value="DAZ98625.1"/>
    <property type="molecule type" value="Genomic_DNA"/>
</dbReference>
<reference evidence="1" key="1">
    <citation type="submission" date="2022-11" db="EMBL/GenBank/DDBJ databases">
        <authorList>
            <person name="Morgan W.R."/>
            <person name="Tartar A."/>
        </authorList>
    </citation>
    <scope>NUCLEOTIDE SEQUENCE</scope>
    <source>
        <strain evidence="1">ARSEF 373</strain>
    </source>
</reference>
<keyword evidence="2" id="KW-1185">Reference proteome</keyword>